<name>A0ABQ9J969_9CUCU</name>
<dbReference type="Proteomes" id="UP001162164">
    <property type="component" value="Unassembled WGS sequence"/>
</dbReference>
<sequence length="169" mass="19355">MFMRLTEGKLNRISLLCLFTASGNVTPPLIVFRNKRLSRPISDSIPDEWGLAMNGHRTHLTYGLSQLCTELEIILIALYPNATRILQPADVSCFKPLKSYWKQGVLQWRRENPYCQLGKCHFAPILENALKHMKPETIINGFRACGLWPWCPNGLDFSKCLGKKYAKYP</sequence>
<protein>
    <recommendedName>
        <fullName evidence="1">DDE-1 domain-containing protein</fullName>
    </recommendedName>
</protein>
<evidence type="ECO:0000313" key="3">
    <source>
        <dbReference type="Proteomes" id="UP001162164"/>
    </source>
</evidence>
<dbReference type="EMBL" id="JAPWTJ010000945">
    <property type="protein sequence ID" value="KAJ8974706.1"/>
    <property type="molecule type" value="Genomic_DNA"/>
</dbReference>
<evidence type="ECO:0000313" key="2">
    <source>
        <dbReference type="EMBL" id="KAJ8974706.1"/>
    </source>
</evidence>
<feature type="domain" description="DDE-1" evidence="1">
    <location>
        <begin position="51"/>
        <end position="142"/>
    </location>
</feature>
<keyword evidence="3" id="KW-1185">Reference proteome</keyword>
<gene>
    <name evidence="2" type="ORF">NQ317_018507</name>
</gene>
<accession>A0ABQ9J969</accession>
<dbReference type="InterPro" id="IPR004875">
    <property type="entry name" value="DDE_SF_endonuclease_dom"/>
</dbReference>
<reference evidence="2" key="1">
    <citation type="journal article" date="2023" name="Insect Mol. Biol.">
        <title>Genome sequencing provides insights into the evolution of gene families encoding plant cell wall-degrading enzymes in longhorned beetles.</title>
        <authorList>
            <person name="Shin N.R."/>
            <person name="Okamura Y."/>
            <person name="Kirsch R."/>
            <person name="Pauchet Y."/>
        </authorList>
    </citation>
    <scope>NUCLEOTIDE SEQUENCE</scope>
    <source>
        <strain evidence="2">MMC_N1</strain>
    </source>
</reference>
<organism evidence="2 3">
    <name type="scientific">Molorchus minor</name>
    <dbReference type="NCBI Taxonomy" id="1323400"/>
    <lineage>
        <taxon>Eukaryota</taxon>
        <taxon>Metazoa</taxon>
        <taxon>Ecdysozoa</taxon>
        <taxon>Arthropoda</taxon>
        <taxon>Hexapoda</taxon>
        <taxon>Insecta</taxon>
        <taxon>Pterygota</taxon>
        <taxon>Neoptera</taxon>
        <taxon>Endopterygota</taxon>
        <taxon>Coleoptera</taxon>
        <taxon>Polyphaga</taxon>
        <taxon>Cucujiformia</taxon>
        <taxon>Chrysomeloidea</taxon>
        <taxon>Cerambycidae</taxon>
        <taxon>Lamiinae</taxon>
        <taxon>Monochamini</taxon>
        <taxon>Molorchus</taxon>
    </lineage>
</organism>
<evidence type="ECO:0000259" key="1">
    <source>
        <dbReference type="Pfam" id="PF03184"/>
    </source>
</evidence>
<dbReference type="Pfam" id="PF03184">
    <property type="entry name" value="DDE_1"/>
    <property type="match status" value="1"/>
</dbReference>
<comment type="caution">
    <text evidence="2">The sequence shown here is derived from an EMBL/GenBank/DDBJ whole genome shotgun (WGS) entry which is preliminary data.</text>
</comment>
<proteinExistence type="predicted"/>